<dbReference type="InterPro" id="IPR025662">
    <property type="entry name" value="Sigma_54_int_dom_ATP-bd_1"/>
</dbReference>
<dbReference type="PROSITE" id="PS50112">
    <property type="entry name" value="PAS"/>
    <property type="match status" value="1"/>
</dbReference>
<keyword evidence="5" id="KW-0804">Transcription</keyword>
<dbReference type="NCBIfam" id="TIGR00229">
    <property type="entry name" value="sensory_box"/>
    <property type="match status" value="1"/>
</dbReference>
<dbReference type="SMART" id="SM00382">
    <property type="entry name" value="AAA"/>
    <property type="match status" value="1"/>
</dbReference>
<evidence type="ECO:0000256" key="5">
    <source>
        <dbReference type="ARBA" id="ARBA00023163"/>
    </source>
</evidence>
<dbReference type="GO" id="GO:0003677">
    <property type="term" value="F:DNA binding"/>
    <property type="evidence" value="ECO:0007669"/>
    <property type="project" value="UniProtKB-KW"/>
</dbReference>
<keyword evidence="3" id="KW-0067">ATP-binding</keyword>
<dbReference type="Pfam" id="PF25601">
    <property type="entry name" value="AAA_lid_14"/>
    <property type="match status" value="1"/>
</dbReference>
<dbReference type="InterPro" id="IPR058031">
    <property type="entry name" value="AAA_lid_NorR"/>
</dbReference>
<dbReference type="SUPFAM" id="SSF55785">
    <property type="entry name" value="PYP-like sensor domain (PAS domain)"/>
    <property type="match status" value="1"/>
</dbReference>
<dbReference type="PROSITE" id="PS00675">
    <property type="entry name" value="SIGMA54_INTERACT_1"/>
    <property type="match status" value="1"/>
</dbReference>
<dbReference type="Gene3D" id="3.40.50.300">
    <property type="entry name" value="P-loop containing nucleotide triphosphate hydrolases"/>
    <property type="match status" value="1"/>
</dbReference>
<dbReference type="Proteomes" id="UP000271031">
    <property type="component" value="Unassembled WGS sequence"/>
</dbReference>
<reference evidence="10 11" key="1">
    <citation type="submission" date="2018-10" db="EMBL/GenBank/DDBJ databases">
        <title>Phylogenomics of Brevibacillus.</title>
        <authorList>
            <person name="Dunlap C."/>
        </authorList>
    </citation>
    <scope>NUCLEOTIDE SEQUENCE [LARGE SCALE GENOMIC DNA]</scope>
    <source>
        <strain evidence="10 11">JCM 15716</strain>
    </source>
</reference>
<dbReference type="Pfam" id="PF00158">
    <property type="entry name" value="Sigma54_activat"/>
    <property type="match status" value="1"/>
</dbReference>
<evidence type="ECO:0000256" key="4">
    <source>
        <dbReference type="ARBA" id="ARBA00023015"/>
    </source>
</evidence>
<accession>A0A3M8DTY9</accession>
<dbReference type="EMBL" id="RHHQ01000004">
    <property type="protein sequence ID" value="RNB91650.1"/>
    <property type="molecule type" value="Genomic_DNA"/>
</dbReference>
<evidence type="ECO:0000256" key="1">
    <source>
        <dbReference type="ARBA" id="ARBA00022741"/>
    </source>
</evidence>
<keyword evidence="7" id="KW-0175">Coiled coil</keyword>
<dbReference type="GO" id="GO:0005524">
    <property type="term" value="F:ATP binding"/>
    <property type="evidence" value="ECO:0007669"/>
    <property type="project" value="UniProtKB-KW"/>
</dbReference>
<dbReference type="InterPro" id="IPR027417">
    <property type="entry name" value="P-loop_NTPase"/>
</dbReference>
<dbReference type="CDD" id="cd00009">
    <property type="entry name" value="AAA"/>
    <property type="match status" value="1"/>
</dbReference>
<proteinExistence type="predicted"/>
<dbReference type="InterPro" id="IPR025944">
    <property type="entry name" value="Sigma_54_int_dom_CS"/>
</dbReference>
<comment type="caution">
    <text evidence="10">The sequence shown here is derived from an EMBL/GenBank/DDBJ whole genome shotgun (WGS) entry which is preliminary data.</text>
</comment>
<organism evidence="10 11">
    <name type="scientific">Brevibacillus fluminis</name>
    <dbReference type="NCBI Taxonomy" id="511487"/>
    <lineage>
        <taxon>Bacteria</taxon>
        <taxon>Bacillati</taxon>
        <taxon>Bacillota</taxon>
        <taxon>Bacilli</taxon>
        <taxon>Bacillales</taxon>
        <taxon>Paenibacillaceae</taxon>
        <taxon>Brevibacillus</taxon>
    </lineage>
</organism>
<gene>
    <name evidence="10" type="ORF">EDM56_02515</name>
</gene>
<protein>
    <recommendedName>
        <fullName evidence="6">HTH-type transcriptional regulatory protein TyrR</fullName>
    </recommendedName>
</protein>
<name>A0A3M8DTY9_9BACL</name>
<dbReference type="InterPro" id="IPR000014">
    <property type="entry name" value="PAS"/>
</dbReference>
<keyword evidence="1" id="KW-0547">Nucleotide-binding</keyword>
<evidence type="ECO:0000256" key="6">
    <source>
        <dbReference type="ARBA" id="ARBA00029500"/>
    </source>
</evidence>
<dbReference type="Gene3D" id="3.30.450.20">
    <property type="entry name" value="PAS domain"/>
    <property type="match status" value="1"/>
</dbReference>
<dbReference type="CDD" id="cd00130">
    <property type="entry name" value="PAS"/>
    <property type="match status" value="1"/>
</dbReference>
<dbReference type="Pfam" id="PF13426">
    <property type="entry name" value="PAS_9"/>
    <property type="match status" value="1"/>
</dbReference>
<dbReference type="PROSITE" id="PS50045">
    <property type="entry name" value="SIGMA54_INTERACT_4"/>
    <property type="match status" value="1"/>
</dbReference>
<evidence type="ECO:0000256" key="7">
    <source>
        <dbReference type="SAM" id="Coils"/>
    </source>
</evidence>
<evidence type="ECO:0000313" key="11">
    <source>
        <dbReference type="Proteomes" id="UP000271031"/>
    </source>
</evidence>
<dbReference type="InterPro" id="IPR030828">
    <property type="entry name" value="HTH_TyrR"/>
</dbReference>
<dbReference type="InterPro" id="IPR035965">
    <property type="entry name" value="PAS-like_dom_sf"/>
</dbReference>
<evidence type="ECO:0000259" key="9">
    <source>
        <dbReference type="PROSITE" id="PS50112"/>
    </source>
</evidence>
<dbReference type="InterPro" id="IPR003593">
    <property type="entry name" value="AAA+_ATPase"/>
</dbReference>
<dbReference type="GO" id="GO:0006355">
    <property type="term" value="P:regulation of DNA-templated transcription"/>
    <property type="evidence" value="ECO:0007669"/>
    <property type="project" value="InterPro"/>
</dbReference>
<evidence type="ECO:0000259" key="8">
    <source>
        <dbReference type="PROSITE" id="PS50045"/>
    </source>
</evidence>
<dbReference type="SUPFAM" id="SSF52540">
    <property type="entry name" value="P-loop containing nucleoside triphosphate hydrolases"/>
    <property type="match status" value="1"/>
</dbReference>
<feature type="domain" description="Sigma-54 factor interaction" evidence="8">
    <location>
        <begin position="184"/>
        <end position="413"/>
    </location>
</feature>
<keyword evidence="11" id="KW-1185">Reference proteome</keyword>
<evidence type="ECO:0000256" key="3">
    <source>
        <dbReference type="ARBA" id="ARBA00022840"/>
    </source>
</evidence>
<dbReference type="PROSITE" id="PS00688">
    <property type="entry name" value="SIGMA54_INTERACT_3"/>
    <property type="match status" value="1"/>
</dbReference>
<dbReference type="SUPFAM" id="SSF46689">
    <property type="entry name" value="Homeodomain-like"/>
    <property type="match status" value="1"/>
</dbReference>
<feature type="coiled-coil region" evidence="7">
    <location>
        <begin position="150"/>
        <end position="177"/>
    </location>
</feature>
<keyword evidence="2" id="KW-0058">Aromatic hydrocarbons catabolism</keyword>
<dbReference type="PANTHER" id="PTHR32071:SF57">
    <property type="entry name" value="C4-DICARBOXYLATE TRANSPORT TRANSCRIPTIONAL REGULATORY PROTEIN DCTD"/>
    <property type="match status" value="1"/>
</dbReference>
<dbReference type="Gene3D" id="1.10.8.60">
    <property type="match status" value="1"/>
</dbReference>
<dbReference type="InterPro" id="IPR009057">
    <property type="entry name" value="Homeodomain-like_sf"/>
</dbReference>
<sequence>MEVKLAETWKCIYSIRMREFESFLVEENRMIGRAIMFDSNEWEILLDLVSDGILITDHACNIVKVNKAYERMVNRTAEQLIGTNINDMEWRKNNESSAVKVLETRTPVTTMQQTVDENGKKEFISTGMPMFNEHNEIMYVVNCVRDMTDLHELKRTLEQVKQMNQSYLEELKGLKERAIDLDGLVAHSKEMINVLTAAAKVASVDAQVMLRGESGVGKEVVAKFIHKNSTRTGETFIKVNCGAIPDSLMESEFFGYESGAFTGANKEGKPGVFELANHGTLFLDEIGDMTLDLQVKLLRVLEEQEFRRVGGVKTIRSDVRIIAATNQNLEEMVEKKTFRKDLYYRLQVYPIHIPPLRKRKDDIPYLIQHLLETHQRKRAIQIRIDPDVVELLCRYDWPGNIRELTNVVERMAIICTNNEILTEHVPQEIFGNFHQIVPKGLQEELELFEYQKLKRALALHKSTRKAALALQISQPTLVRKMKLYEQKYATDQ</sequence>
<evidence type="ECO:0000313" key="10">
    <source>
        <dbReference type="EMBL" id="RNB91650.1"/>
    </source>
</evidence>
<dbReference type="Gene3D" id="1.10.10.60">
    <property type="entry name" value="Homeodomain-like"/>
    <property type="match status" value="1"/>
</dbReference>
<dbReference type="AlphaFoldDB" id="A0A3M8DTY9"/>
<dbReference type="SMART" id="SM00091">
    <property type="entry name" value="PAS"/>
    <property type="match status" value="1"/>
</dbReference>
<feature type="domain" description="PAS" evidence="9">
    <location>
        <begin position="38"/>
        <end position="84"/>
    </location>
</feature>
<evidence type="ECO:0000256" key="2">
    <source>
        <dbReference type="ARBA" id="ARBA00022797"/>
    </source>
</evidence>
<dbReference type="InterPro" id="IPR002078">
    <property type="entry name" value="Sigma_54_int"/>
</dbReference>
<dbReference type="PANTHER" id="PTHR32071">
    <property type="entry name" value="TRANSCRIPTIONAL REGULATORY PROTEIN"/>
    <property type="match status" value="1"/>
</dbReference>
<dbReference type="FunFam" id="3.40.50.300:FF:000006">
    <property type="entry name" value="DNA-binding transcriptional regulator NtrC"/>
    <property type="match status" value="1"/>
</dbReference>
<dbReference type="Pfam" id="PF18024">
    <property type="entry name" value="HTH_50"/>
    <property type="match status" value="1"/>
</dbReference>
<keyword evidence="4" id="KW-0805">Transcription regulation</keyword>